<sequence length="646" mass="71999">MPDAYLLHRFLRQIAAWALISFFTEIRIIGGENVPRHGPIVVTATHHNMMIDPAILSAMFPYQRILHFWAKASLFANPTMDFILTSAGNIPVDRKAKDRKQLLQGTFKALSRGYSVALFPEGTSYTEPRIVQVKDGAAWAALEYAKLARENPELIQKGTGDVKVITAAIVYTNKTKYRSNAIMEFGPPISMDAFLDQFMSSEEGAPRAAVKRLTATIEQRLIEATVNAPDWDTLYAARMARDLLWEDEKHVNLDEFVAVSQTLVDLFSTPDLVPNSTAIRRHLLTYYSLLQSTNLTNSVLSSLPLPDTLDPHRPIPLPSRLFTLSLLVRDTLALLVRLPFFLIPLLLHAPAYLFARFGASLAEDEEETQAQNKVVFGLLLVLITYPAMFFFLWAFLWYTPVGALAALSIVVLFAKYHNKLVNDNYERMKRLAAAWRVLVGVWAPKKWDLSLNALAQYTVPRVPPPSDWVDRTKIKPRRIPSFTTLTAEAPATPSISQTQTAPSSRKRRRAPTRRLMRHVLRARVEAAKALASLFEQLEKGPGAESTRVFASAHLARAYGGQVEEVLPQIDTPEGVEAMLEPVGWRSAREVVAFLRQRGAKIAALEDRIEGDWAALSEGDVDSDAASGIGDGDDHIVWVPSSSPGKL</sequence>
<dbReference type="AlphaFoldDB" id="A0A2H3J7V0"/>
<feature type="region of interest" description="Disordered" evidence="1">
    <location>
        <begin position="619"/>
        <end position="646"/>
    </location>
</feature>
<organism evidence="4 5">
    <name type="scientific">Wolfiporia cocos (strain MD-104)</name>
    <name type="common">Brown rot fungus</name>
    <dbReference type="NCBI Taxonomy" id="742152"/>
    <lineage>
        <taxon>Eukaryota</taxon>
        <taxon>Fungi</taxon>
        <taxon>Dikarya</taxon>
        <taxon>Basidiomycota</taxon>
        <taxon>Agaricomycotina</taxon>
        <taxon>Agaricomycetes</taxon>
        <taxon>Polyporales</taxon>
        <taxon>Phaeolaceae</taxon>
        <taxon>Wolfiporia</taxon>
    </lineage>
</organism>
<evidence type="ECO:0000313" key="4">
    <source>
        <dbReference type="EMBL" id="PCH35853.1"/>
    </source>
</evidence>
<evidence type="ECO:0000256" key="1">
    <source>
        <dbReference type="SAM" id="MobiDB-lite"/>
    </source>
</evidence>
<feature type="domain" description="Phospholipid/glycerol acyltransferase" evidence="3">
    <location>
        <begin position="40"/>
        <end position="172"/>
    </location>
</feature>
<dbReference type="GO" id="GO:0016287">
    <property type="term" value="F:glycerone-phosphate O-acyltransferase activity"/>
    <property type="evidence" value="ECO:0007669"/>
    <property type="project" value="TreeGrafter"/>
</dbReference>
<dbReference type="PANTHER" id="PTHR31605">
    <property type="entry name" value="GLYCEROL-3-PHOSPHATE O-ACYLTRANSFERASE 1"/>
    <property type="match status" value="1"/>
</dbReference>
<evidence type="ECO:0000313" key="5">
    <source>
        <dbReference type="Proteomes" id="UP000218811"/>
    </source>
</evidence>
<evidence type="ECO:0000259" key="3">
    <source>
        <dbReference type="SMART" id="SM00563"/>
    </source>
</evidence>
<dbReference type="SMART" id="SM00563">
    <property type="entry name" value="PlsC"/>
    <property type="match status" value="1"/>
</dbReference>
<dbReference type="PANTHER" id="PTHR31605:SF0">
    <property type="entry name" value="GLYCEROL-3-PHOSPHATE O-ACYLTRANSFERASE 1"/>
    <property type="match status" value="1"/>
</dbReference>
<keyword evidence="4" id="KW-0012">Acyltransferase</keyword>
<dbReference type="GO" id="GO:0004366">
    <property type="term" value="F:glycerol-3-phosphate O-acyltransferase activity"/>
    <property type="evidence" value="ECO:0007669"/>
    <property type="project" value="TreeGrafter"/>
</dbReference>
<dbReference type="InterPro" id="IPR052744">
    <property type="entry name" value="GPAT/DAPAT"/>
</dbReference>
<dbReference type="GO" id="GO:0008654">
    <property type="term" value="P:phospholipid biosynthetic process"/>
    <property type="evidence" value="ECO:0007669"/>
    <property type="project" value="TreeGrafter"/>
</dbReference>
<dbReference type="CDD" id="cd07992">
    <property type="entry name" value="LPLAT_AAK14816-like"/>
    <property type="match status" value="1"/>
</dbReference>
<dbReference type="OrthoDB" id="1044435at2759"/>
<dbReference type="STRING" id="742152.A0A2H3J7V0"/>
<dbReference type="Pfam" id="PF01553">
    <property type="entry name" value="Acyltransferase"/>
    <property type="match status" value="1"/>
</dbReference>
<dbReference type="SUPFAM" id="SSF69593">
    <property type="entry name" value="Glycerol-3-phosphate (1)-acyltransferase"/>
    <property type="match status" value="1"/>
</dbReference>
<keyword evidence="5" id="KW-1185">Reference proteome</keyword>
<name>A0A2H3J7V0_WOLCO</name>
<keyword evidence="2" id="KW-0812">Transmembrane</keyword>
<feature type="transmembrane region" description="Helical" evidence="2">
    <location>
        <begin position="374"/>
        <end position="395"/>
    </location>
</feature>
<protein>
    <submittedName>
        <fullName evidence="4">Acyltransferase</fullName>
    </submittedName>
</protein>
<dbReference type="EMBL" id="KB467865">
    <property type="protein sequence ID" value="PCH35853.1"/>
    <property type="molecule type" value="Genomic_DNA"/>
</dbReference>
<keyword evidence="2" id="KW-0472">Membrane</keyword>
<accession>A0A2H3J7V0</accession>
<dbReference type="InterPro" id="IPR002123">
    <property type="entry name" value="Plipid/glycerol_acylTrfase"/>
</dbReference>
<reference evidence="4 5" key="1">
    <citation type="journal article" date="2012" name="Science">
        <title>The Paleozoic origin of enzymatic lignin decomposition reconstructed from 31 fungal genomes.</title>
        <authorList>
            <person name="Floudas D."/>
            <person name="Binder M."/>
            <person name="Riley R."/>
            <person name="Barry K."/>
            <person name="Blanchette R.A."/>
            <person name="Henrissat B."/>
            <person name="Martinez A.T."/>
            <person name="Otillar R."/>
            <person name="Spatafora J.W."/>
            <person name="Yadav J.S."/>
            <person name="Aerts A."/>
            <person name="Benoit I."/>
            <person name="Boyd A."/>
            <person name="Carlson A."/>
            <person name="Copeland A."/>
            <person name="Coutinho P.M."/>
            <person name="de Vries R.P."/>
            <person name="Ferreira P."/>
            <person name="Findley K."/>
            <person name="Foster B."/>
            <person name="Gaskell J."/>
            <person name="Glotzer D."/>
            <person name="Gorecki P."/>
            <person name="Heitman J."/>
            <person name="Hesse C."/>
            <person name="Hori C."/>
            <person name="Igarashi K."/>
            <person name="Jurgens J.A."/>
            <person name="Kallen N."/>
            <person name="Kersten P."/>
            <person name="Kohler A."/>
            <person name="Kuees U."/>
            <person name="Kumar T.K.A."/>
            <person name="Kuo A."/>
            <person name="LaButti K."/>
            <person name="Larrondo L.F."/>
            <person name="Lindquist E."/>
            <person name="Ling A."/>
            <person name="Lombard V."/>
            <person name="Lucas S."/>
            <person name="Lundell T."/>
            <person name="Martin R."/>
            <person name="McLaughlin D.J."/>
            <person name="Morgenstern I."/>
            <person name="Morin E."/>
            <person name="Murat C."/>
            <person name="Nagy L.G."/>
            <person name="Nolan M."/>
            <person name="Ohm R.A."/>
            <person name="Patyshakuliyeva A."/>
            <person name="Rokas A."/>
            <person name="Ruiz-Duenas F.J."/>
            <person name="Sabat G."/>
            <person name="Salamov A."/>
            <person name="Samejima M."/>
            <person name="Schmutz J."/>
            <person name="Slot J.C."/>
            <person name="St John F."/>
            <person name="Stenlid J."/>
            <person name="Sun H."/>
            <person name="Sun S."/>
            <person name="Syed K."/>
            <person name="Tsang A."/>
            <person name="Wiebenga A."/>
            <person name="Young D."/>
            <person name="Pisabarro A."/>
            <person name="Eastwood D.C."/>
            <person name="Martin F."/>
            <person name="Cullen D."/>
            <person name="Grigoriev I.V."/>
            <person name="Hibbett D.S."/>
        </authorList>
    </citation>
    <scope>NUCLEOTIDE SEQUENCE [LARGE SCALE GENOMIC DNA]</scope>
    <source>
        <strain evidence="4 5">MD-104</strain>
    </source>
</reference>
<dbReference type="Proteomes" id="UP000218811">
    <property type="component" value="Unassembled WGS sequence"/>
</dbReference>
<gene>
    <name evidence="4" type="ORF">WOLCODRAFT_140109</name>
</gene>
<evidence type="ECO:0000256" key="2">
    <source>
        <dbReference type="SAM" id="Phobius"/>
    </source>
</evidence>
<proteinExistence type="predicted"/>
<keyword evidence="2" id="KW-1133">Transmembrane helix</keyword>
<feature type="transmembrane region" description="Helical" evidence="2">
    <location>
        <begin position="332"/>
        <end position="354"/>
    </location>
</feature>
<keyword evidence="4" id="KW-0808">Transferase</keyword>
<feature type="region of interest" description="Disordered" evidence="1">
    <location>
        <begin position="490"/>
        <end position="511"/>
    </location>
</feature>
<dbReference type="OMA" id="PENPWID"/>